<evidence type="ECO:0000256" key="2">
    <source>
        <dbReference type="ARBA" id="ARBA00022801"/>
    </source>
</evidence>
<feature type="compositionally biased region" description="Low complexity" evidence="3">
    <location>
        <begin position="158"/>
        <end position="199"/>
    </location>
</feature>
<feature type="region of interest" description="Disordered" evidence="3">
    <location>
        <begin position="49"/>
        <end position="204"/>
    </location>
</feature>
<evidence type="ECO:0000259" key="4">
    <source>
        <dbReference type="SMART" id="SM00474"/>
    </source>
</evidence>
<evidence type="ECO:0000313" key="6">
    <source>
        <dbReference type="Proteomes" id="UP000078595"/>
    </source>
</evidence>
<dbReference type="InterPro" id="IPR036397">
    <property type="entry name" value="RNaseH_sf"/>
</dbReference>
<sequence>MSKSTLAPLTASDSRRPSESEAKGVLDDRSAGLGIGVWEGKAVFSREPLIFSSNRLNTPRSENSPSSKFGASATASGSIASPISISSASPTPSPQSLSRPRAVPHYTSPLPRTTAVPPSSQATPSRSSGVIDKPIHPFFNRTRTAPPTNQPRYVAHYSSTEASSTQSSQTQRSSQEPLARSSSGSGSQSASSSRPPSSLRSRRDKEVELLAEEIGKLAFPSRTAKAVPSASKTQGMDFVQKSKEASINGKGQSQKGKSRSKAKSDDAQPLPFFHYSQYVPPPQVVYTTSTDEANDLLGCLKGSVLGFDLEWPPAGRYKMTRPDGSTWEKKVGMTWDPVTRDYVYGQGRTALMQFCDEKLVVLIHLGETMDIPSKAIEILRSASIYKLGVQVNGDGRKLLRDFPQHFPSTPPEQGLNGLLELSALARGVDPINTGPGNTLIGLATLSRTYLGKELDKDKEVRKGDWFKALDQKQRDYAANDVYASLQIYKKLRQMAEEKEFKVDLDKYLSKVGSFTTSNGSGGIKTYYGASQIQLGEKMIDIPEGTKPPPPAHLGALGAFIQNVSIEDIAMERGIKISTVEGYICQALQILGTETLEANDRRRLWEEIPRQTYTWKKYRAIYRTLRDELDPDASSNDEAERIE</sequence>
<dbReference type="GO" id="GO:0008408">
    <property type="term" value="F:3'-5' exonuclease activity"/>
    <property type="evidence" value="ECO:0007669"/>
    <property type="project" value="InterPro"/>
</dbReference>
<feature type="compositionally biased region" description="Polar residues" evidence="3">
    <location>
        <begin position="51"/>
        <end position="69"/>
    </location>
</feature>
<proteinExistence type="predicted"/>
<feature type="compositionally biased region" description="Basic and acidic residues" evidence="3">
    <location>
        <begin position="13"/>
        <end position="30"/>
    </location>
</feature>
<reference evidence="5" key="2">
    <citation type="submission" date="2024-02" db="EMBL/GenBank/DDBJ databases">
        <title>Comparative genomics of Cryptococcus and Kwoniella reveals pathogenesis evolution and contrasting modes of karyotype evolution via chromosome fusion or intercentromeric recombination.</title>
        <authorList>
            <person name="Coelho M.A."/>
            <person name="David-Palma M."/>
            <person name="Shea T."/>
            <person name="Bowers K."/>
            <person name="McGinley-Smith S."/>
            <person name="Mohammad A.W."/>
            <person name="Gnirke A."/>
            <person name="Yurkov A.M."/>
            <person name="Nowrousian M."/>
            <person name="Sun S."/>
            <person name="Cuomo C.A."/>
            <person name="Heitman J."/>
        </authorList>
    </citation>
    <scope>NUCLEOTIDE SEQUENCE</scope>
    <source>
        <strain evidence="5">CBS 10117</strain>
    </source>
</reference>
<dbReference type="AlphaFoldDB" id="A0AAJ8KM17"/>
<evidence type="ECO:0000313" key="5">
    <source>
        <dbReference type="EMBL" id="WWC60837.1"/>
    </source>
</evidence>
<dbReference type="EMBL" id="CP144533">
    <property type="protein sequence ID" value="WWC60837.1"/>
    <property type="molecule type" value="Genomic_DNA"/>
</dbReference>
<feature type="compositionally biased region" description="Low complexity" evidence="3">
    <location>
        <begin position="70"/>
        <end position="90"/>
    </location>
</feature>
<organism evidence="5 6">
    <name type="scientific">Kwoniella dejecticola CBS 10117</name>
    <dbReference type="NCBI Taxonomy" id="1296121"/>
    <lineage>
        <taxon>Eukaryota</taxon>
        <taxon>Fungi</taxon>
        <taxon>Dikarya</taxon>
        <taxon>Basidiomycota</taxon>
        <taxon>Agaricomycotina</taxon>
        <taxon>Tremellomycetes</taxon>
        <taxon>Tremellales</taxon>
        <taxon>Cryptococcaceae</taxon>
        <taxon>Kwoniella</taxon>
    </lineage>
</organism>
<keyword evidence="2" id="KW-0378">Hydrolase</keyword>
<keyword evidence="6" id="KW-1185">Reference proteome</keyword>
<dbReference type="Gene3D" id="3.30.420.10">
    <property type="entry name" value="Ribonuclease H-like superfamily/Ribonuclease H"/>
    <property type="match status" value="1"/>
</dbReference>
<dbReference type="GO" id="GO:0006139">
    <property type="term" value="P:nucleobase-containing compound metabolic process"/>
    <property type="evidence" value="ECO:0007669"/>
    <property type="project" value="InterPro"/>
</dbReference>
<dbReference type="Pfam" id="PF01612">
    <property type="entry name" value="DNA_pol_A_exo1"/>
    <property type="match status" value="1"/>
</dbReference>
<dbReference type="PANTHER" id="PTHR13620">
    <property type="entry name" value="3-5 EXONUCLEASE"/>
    <property type="match status" value="1"/>
</dbReference>
<gene>
    <name evidence="5" type="ORF">I303_103413</name>
</gene>
<dbReference type="KEGG" id="kdj:28967134"/>
<feature type="domain" description="3'-5' exonuclease" evidence="4">
    <location>
        <begin position="321"/>
        <end position="496"/>
    </location>
</feature>
<dbReference type="GO" id="GO:0003676">
    <property type="term" value="F:nucleic acid binding"/>
    <property type="evidence" value="ECO:0007669"/>
    <property type="project" value="InterPro"/>
</dbReference>
<dbReference type="GO" id="GO:0005737">
    <property type="term" value="C:cytoplasm"/>
    <property type="evidence" value="ECO:0007669"/>
    <property type="project" value="TreeGrafter"/>
</dbReference>
<dbReference type="SUPFAM" id="SSF53098">
    <property type="entry name" value="Ribonuclease H-like"/>
    <property type="match status" value="1"/>
</dbReference>
<evidence type="ECO:0000256" key="1">
    <source>
        <dbReference type="ARBA" id="ARBA00022722"/>
    </source>
</evidence>
<protein>
    <recommendedName>
        <fullName evidence="4">3'-5' exonuclease domain-containing protein</fullName>
    </recommendedName>
</protein>
<name>A0AAJ8KM17_9TREE</name>
<dbReference type="PANTHER" id="PTHR13620:SF104">
    <property type="entry name" value="EXONUCLEASE 3'-5' DOMAIN-CONTAINING PROTEIN 2"/>
    <property type="match status" value="1"/>
</dbReference>
<dbReference type="GO" id="GO:0005634">
    <property type="term" value="C:nucleus"/>
    <property type="evidence" value="ECO:0007669"/>
    <property type="project" value="TreeGrafter"/>
</dbReference>
<dbReference type="CDD" id="cd06141">
    <property type="entry name" value="WRN_exo"/>
    <property type="match status" value="1"/>
</dbReference>
<dbReference type="InterPro" id="IPR012337">
    <property type="entry name" value="RNaseH-like_sf"/>
</dbReference>
<evidence type="ECO:0000256" key="3">
    <source>
        <dbReference type="SAM" id="MobiDB-lite"/>
    </source>
</evidence>
<dbReference type="Proteomes" id="UP000078595">
    <property type="component" value="Chromosome 4"/>
</dbReference>
<reference evidence="5" key="1">
    <citation type="submission" date="2013-07" db="EMBL/GenBank/DDBJ databases">
        <authorList>
            <consortium name="The Broad Institute Genome Sequencing Platform"/>
            <person name="Cuomo C."/>
            <person name="Litvintseva A."/>
            <person name="Chen Y."/>
            <person name="Heitman J."/>
            <person name="Sun S."/>
            <person name="Springer D."/>
            <person name="Dromer F."/>
            <person name="Young S.K."/>
            <person name="Zeng Q."/>
            <person name="Gargeya S."/>
            <person name="Fitzgerald M."/>
            <person name="Abouelleil A."/>
            <person name="Alvarado L."/>
            <person name="Berlin A.M."/>
            <person name="Chapman S.B."/>
            <person name="Dewar J."/>
            <person name="Goldberg J."/>
            <person name="Griggs A."/>
            <person name="Gujja S."/>
            <person name="Hansen M."/>
            <person name="Howarth C."/>
            <person name="Imamovic A."/>
            <person name="Larimer J."/>
            <person name="McCowan C."/>
            <person name="Murphy C."/>
            <person name="Pearson M."/>
            <person name="Priest M."/>
            <person name="Roberts A."/>
            <person name="Saif S."/>
            <person name="Shea T."/>
            <person name="Sykes S."/>
            <person name="Wortman J."/>
            <person name="Nusbaum C."/>
            <person name="Birren B."/>
        </authorList>
    </citation>
    <scope>NUCLEOTIDE SEQUENCE</scope>
    <source>
        <strain evidence="5">CBS 10117</strain>
    </source>
</reference>
<dbReference type="RefSeq" id="XP_018263566.2">
    <property type="nucleotide sequence ID" value="XM_018406758.2"/>
</dbReference>
<keyword evidence="1" id="KW-0540">Nuclease</keyword>
<feature type="region of interest" description="Disordered" evidence="3">
    <location>
        <begin position="243"/>
        <end position="266"/>
    </location>
</feature>
<dbReference type="InterPro" id="IPR002562">
    <property type="entry name" value="3'-5'_exonuclease_dom"/>
</dbReference>
<dbReference type="SMART" id="SM00474">
    <property type="entry name" value="35EXOc"/>
    <property type="match status" value="1"/>
</dbReference>
<dbReference type="InterPro" id="IPR051132">
    <property type="entry name" value="3-5_Exonuclease_domain"/>
</dbReference>
<feature type="compositionally biased region" description="Polar residues" evidence="3">
    <location>
        <begin position="116"/>
        <end position="128"/>
    </location>
</feature>
<feature type="region of interest" description="Disordered" evidence="3">
    <location>
        <begin position="1"/>
        <end position="31"/>
    </location>
</feature>
<accession>A0AAJ8KM17</accession>
<feature type="compositionally biased region" description="Polar residues" evidence="3">
    <location>
        <begin position="141"/>
        <end position="151"/>
    </location>
</feature>
<dbReference type="GeneID" id="28967134"/>